<dbReference type="InterPro" id="IPR050834">
    <property type="entry name" value="Glycosyltransf_2"/>
</dbReference>
<name>A0A1M7GEP9_9RHOB</name>
<feature type="domain" description="Glycosyltransferase 2-like" evidence="1">
    <location>
        <begin position="444"/>
        <end position="614"/>
    </location>
</feature>
<dbReference type="Pfam" id="PF00535">
    <property type="entry name" value="Glycos_transf_2"/>
    <property type="match status" value="1"/>
</dbReference>
<sequence>MTQTPDRKDMAQNSDEMIRHVGYDCLGPVVHRWLLALDQHVHFFDKGSTSFLYCARAGVRIRRLYDLYLDGLGRQAGDRHNMFWISRLALCKGTYAHNPQYAAEIIAREYYHQPMRELIRGLFRHDQTFLNANEDLLQDTVFDAHGFNFPGWLKSDHPLVEPVDAYLRGCSDSFDTYLTSLIGDSTDVVLIDSGWQGTSQSILHRAFPSLDWHGLYVGRILTPAHDAKIADKVIGLLFQSESYDPDRPETAITLHRHLFETLLEPNGPSIEEITGGPNDDVAQDQIQANLNERVDPERDALFLHVEAYLRDHAGLGPAAIIANHQQAVPELARILARPTREEALAVLCKDRSADFGKDLDVPVLIEPDGNALASDLNVDQRIQRALWPQGQIALEYTGAFRESLQNRVSGQEDNTSHFDPLGTDAATQTAAIDADLPKGPLVAIVTRTKNRPILLRRAADSVAQQTYDSYIWVVVNDGGDEDVVREVIAQSTVDRRKIHLVSNARSLGMEAASNVGIRSVDSDYIIIHDDDDSLHPQFLEKTVRFLEGSGGKRYDGVVTGSEYVSEEIRGDEVIEHARKPYMNWVRNIHLSELLAQNLFAPISFLYRRSVYDDIGGYNEELPVLGDWYFNLEFVLRSDIKVMPEPLAYYYHRDFGDSSRQGIYANSVVGGQSKHEEFASVFRNMFMRQYGNSSPLAAAAISAYFATDIRNRLDAVGTRIGQLEHAVETNTAPQENQNRTDTAEIDRLWLLVHIQRAEMNRNDHEKQTPDPADPNAPIDALVQILASGNIPVAIQPQFDEETYLKLNPDVKAAVDSGSIPSGYVHYLTNGRKEGRERPYCKTP</sequence>
<organism evidence="2 3">
    <name type="scientific">Roseovarius pacificus</name>
    <dbReference type="NCBI Taxonomy" id="337701"/>
    <lineage>
        <taxon>Bacteria</taxon>
        <taxon>Pseudomonadati</taxon>
        <taxon>Pseudomonadota</taxon>
        <taxon>Alphaproteobacteria</taxon>
        <taxon>Rhodobacterales</taxon>
        <taxon>Roseobacteraceae</taxon>
        <taxon>Roseovarius</taxon>
    </lineage>
</organism>
<dbReference type="InterPro" id="IPR029044">
    <property type="entry name" value="Nucleotide-diphossugar_trans"/>
</dbReference>
<evidence type="ECO:0000313" key="2">
    <source>
        <dbReference type="EMBL" id="SHM14636.1"/>
    </source>
</evidence>
<dbReference type="Proteomes" id="UP000183974">
    <property type="component" value="Unassembled WGS sequence"/>
</dbReference>
<accession>A0A1M7GEP9</accession>
<evidence type="ECO:0000259" key="1">
    <source>
        <dbReference type="Pfam" id="PF00535"/>
    </source>
</evidence>
<dbReference type="EMBL" id="FRBR01000010">
    <property type="protein sequence ID" value="SHM14636.1"/>
    <property type="molecule type" value="Genomic_DNA"/>
</dbReference>
<dbReference type="Gene3D" id="3.90.550.10">
    <property type="entry name" value="Spore Coat Polysaccharide Biosynthesis Protein SpsA, Chain A"/>
    <property type="match status" value="1"/>
</dbReference>
<keyword evidence="2" id="KW-0808">Transferase</keyword>
<dbReference type="AlphaFoldDB" id="A0A1M7GEP9"/>
<gene>
    <name evidence="2" type="ORF">SAMN05444398_110134</name>
</gene>
<dbReference type="SUPFAM" id="SSF53448">
    <property type="entry name" value="Nucleotide-diphospho-sugar transferases"/>
    <property type="match status" value="1"/>
</dbReference>
<dbReference type="PANTHER" id="PTHR43685:SF11">
    <property type="entry name" value="GLYCOSYLTRANSFERASE TAGX-RELATED"/>
    <property type="match status" value="1"/>
</dbReference>
<dbReference type="GO" id="GO:0016740">
    <property type="term" value="F:transferase activity"/>
    <property type="evidence" value="ECO:0007669"/>
    <property type="project" value="UniProtKB-KW"/>
</dbReference>
<reference evidence="2 3" key="1">
    <citation type="submission" date="2016-11" db="EMBL/GenBank/DDBJ databases">
        <authorList>
            <person name="Jaros S."/>
            <person name="Januszkiewicz K."/>
            <person name="Wedrychowicz H."/>
        </authorList>
    </citation>
    <scope>NUCLEOTIDE SEQUENCE [LARGE SCALE GENOMIC DNA]</scope>
    <source>
        <strain evidence="2 3">DSM 29589</strain>
    </source>
</reference>
<dbReference type="STRING" id="337701.SAMN05444398_110134"/>
<dbReference type="InterPro" id="IPR001173">
    <property type="entry name" value="Glyco_trans_2-like"/>
</dbReference>
<evidence type="ECO:0000313" key="3">
    <source>
        <dbReference type="Proteomes" id="UP000183974"/>
    </source>
</evidence>
<proteinExistence type="predicted"/>
<protein>
    <submittedName>
        <fullName evidence="2">Glycosyl transferase family 2</fullName>
    </submittedName>
</protein>
<keyword evidence="3" id="KW-1185">Reference proteome</keyword>
<dbReference type="PANTHER" id="PTHR43685">
    <property type="entry name" value="GLYCOSYLTRANSFERASE"/>
    <property type="match status" value="1"/>
</dbReference>